<dbReference type="Pfam" id="PF08951">
    <property type="entry name" value="EntA_Immun"/>
    <property type="match status" value="1"/>
</dbReference>
<evidence type="ECO:0000313" key="2">
    <source>
        <dbReference type="EMBL" id="QEA33776.1"/>
    </source>
</evidence>
<dbReference type="SUPFAM" id="SSF109797">
    <property type="entry name" value="Bacteriocin immunity protein-like"/>
    <property type="match status" value="1"/>
</dbReference>
<dbReference type="InterPro" id="IPR015046">
    <property type="entry name" value="LciA_Immunity-like"/>
</dbReference>
<reference evidence="2 3" key="1">
    <citation type="submission" date="2019-06" db="EMBL/GenBank/DDBJ databases">
        <title>Genome analyses of bacteria isolated from kimchi.</title>
        <authorList>
            <person name="Lee S."/>
            <person name="Ahn S."/>
            <person name="Roh S."/>
        </authorList>
    </citation>
    <scope>NUCLEOTIDE SEQUENCE [LARGE SCALE GENOMIC DNA]</scope>
    <source>
        <strain evidence="2 3">CBA3620</strain>
    </source>
</reference>
<dbReference type="GeneID" id="61187374"/>
<dbReference type="OMA" id="YATRYDG"/>
<dbReference type="InterPro" id="IPR023130">
    <property type="entry name" value="Ta0600-like_sf"/>
</dbReference>
<evidence type="ECO:0000313" key="3">
    <source>
        <dbReference type="Proteomes" id="UP000321332"/>
    </source>
</evidence>
<gene>
    <name evidence="2" type="ORF">FGL89_06400</name>
</gene>
<dbReference type="Proteomes" id="UP000321332">
    <property type="component" value="Chromosome"/>
</dbReference>
<dbReference type="EMBL" id="CP042374">
    <property type="protein sequence ID" value="QEA33776.1"/>
    <property type="molecule type" value="Genomic_DNA"/>
</dbReference>
<organism evidence="2 3">
    <name type="scientific">Leuconostoc carnosum</name>
    <dbReference type="NCBI Taxonomy" id="1252"/>
    <lineage>
        <taxon>Bacteria</taxon>
        <taxon>Bacillati</taxon>
        <taxon>Bacillota</taxon>
        <taxon>Bacilli</taxon>
        <taxon>Lactobacillales</taxon>
        <taxon>Lactobacillaceae</taxon>
        <taxon>Leuconostoc</taxon>
    </lineage>
</organism>
<proteinExistence type="predicted"/>
<dbReference type="AlphaFoldDB" id="A0AAE6IJT8"/>
<accession>A0AAE6IJT8</accession>
<dbReference type="RefSeq" id="WP_014974800.1">
    <property type="nucleotide sequence ID" value="NZ_CP042374.1"/>
</dbReference>
<evidence type="ECO:0000256" key="1">
    <source>
        <dbReference type="ARBA" id="ARBA00023025"/>
    </source>
</evidence>
<dbReference type="Gene3D" id="1.20.1440.50">
    <property type="entry name" value="Ta0600-like"/>
    <property type="match status" value="1"/>
</dbReference>
<sequence>MASQEEIVETILDQMSVAFSDPQVKAQPDLRDMILNYAKELDKTQNYHLVASKMIKSLVLYYWETKNQLPEAAIILHNQIKKYATKYDAIAASAIMLPLWF</sequence>
<name>A0AAE6IJT8_LEUCA</name>
<protein>
    <submittedName>
        <fullName evidence="2">Bacteriocin immunity protein</fullName>
    </submittedName>
</protein>
<keyword evidence="1" id="KW-0079">Bacteriocin immunity</keyword>
<dbReference type="GO" id="GO:0030153">
    <property type="term" value="P:bacteriocin immunity"/>
    <property type="evidence" value="ECO:0007669"/>
    <property type="project" value="UniProtKB-KW"/>
</dbReference>